<sequence>MPTLEHNALVEMFRERPELAPHVLATLFHVEVPPHASVAVVESSLDQLIPAELRADLVLELRDASGKLVLAIVLEVQRNVDPNKKFSWPTYVTGVRARKRCATVVLVVAPDAGVAAWAAESIDLGLGLGTIKPLVLGPAVVPEITDPAVAEAEEAEMETELAVLSAVAHGNGPNGSPCSRRRSLPWVGSTKSTRWSIFNSSGTGCANPCSRLWRRWSWNGRSKERRLSPRSCRGSSIAASSRACVRANSRACVRASSRACVRANSRARRKPSCGCLRAQGSCSPRTRARASRHARTSRPSTAGSRTSSGRRLRPKCSPDGRPRRPSEMAFSAEELVGRKGHGFAPMIP</sequence>
<gene>
    <name evidence="2" type="ORF">SOCEGT47_005750</name>
</gene>
<reference evidence="2 3" key="1">
    <citation type="submission" date="2015-09" db="EMBL/GenBank/DDBJ databases">
        <title>Sorangium comparison.</title>
        <authorList>
            <person name="Zaburannyi N."/>
            <person name="Bunk B."/>
            <person name="Overmann J."/>
            <person name="Mueller R."/>
        </authorList>
    </citation>
    <scope>NUCLEOTIDE SEQUENCE [LARGE SCALE GENOMIC DNA]</scope>
    <source>
        <strain evidence="2 3">So ceGT47</strain>
    </source>
</reference>
<feature type="compositionally biased region" description="Low complexity" evidence="1">
    <location>
        <begin position="297"/>
        <end position="307"/>
    </location>
</feature>
<dbReference type="AlphaFoldDB" id="A0A4V0NCR7"/>
<evidence type="ECO:0000313" key="3">
    <source>
        <dbReference type="Proteomes" id="UP000295781"/>
    </source>
</evidence>
<evidence type="ECO:0000313" key="2">
    <source>
        <dbReference type="EMBL" id="AUX20112.1"/>
    </source>
</evidence>
<protein>
    <submittedName>
        <fullName evidence="2">Uncharacterized protein</fullName>
    </submittedName>
</protein>
<feature type="compositionally biased region" description="Basic residues" evidence="1">
    <location>
        <begin position="286"/>
        <end position="296"/>
    </location>
</feature>
<evidence type="ECO:0000256" key="1">
    <source>
        <dbReference type="SAM" id="MobiDB-lite"/>
    </source>
</evidence>
<accession>A0A4V0NCR7</accession>
<feature type="region of interest" description="Disordered" evidence="1">
    <location>
        <begin position="286"/>
        <end position="328"/>
    </location>
</feature>
<proteinExistence type="predicted"/>
<name>A0A4V0NCR7_SORCE</name>
<organism evidence="2 3">
    <name type="scientific">Sorangium cellulosum</name>
    <name type="common">Polyangium cellulosum</name>
    <dbReference type="NCBI Taxonomy" id="56"/>
    <lineage>
        <taxon>Bacteria</taxon>
        <taxon>Pseudomonadati</taxon>
        <taxon>Myxococcota</taxon>
        <taxon>Polyangia</taxon>
        <taxon>Polyangiales</taxon>
        <taxon>Polyangiaceae</taxon>
        <taxon>Sorangium</taxon>
    </lineage>
</organism>
<dbReference type="EMBL" id="CP012670">
    <property type="protein sequence ID" value="AUX20112.1"/>
    <property type="molecule type" value="Genomic_DNA"/>
</dbReference>
<dbReference type="Proteomes" id="UP000295781">
    <property type="component" value="Chromosome"/>
</dbReference>
<feature type="compositionally biased region" description="Basic and acidic residues" evidence="1">
    <location>
        <begin position="316"/>
        <end position="326"/>
    </location>
</feature>